<keyword evidence="3" id="KW-0762">Sugar transport</keyword>
<organism evidence="3">
    <name type="scientific">Tremella fuciformis</name>
    <dbReference type="NCBI Taxonomy" id="64657"/>
    <lineage>
        <taxon>Eukaryota</taxon>
        <taxon>Fungi</taxon>
        <taxon>Dikarya</taxon>
        <taxon>Basidiomycota</taxon>
        <taxon>Agaricomycotina</taxon>
        <taxon>Tremellomycetes</taxon>
        <taxon>Tremellales</taxon>
        <taxon>Tremellaceae</taxon>
        <taxon>Tremella</taxon>
    </lineage>
</organism>
<accession>D5KY60</accession>
<evidence type="ECO:0000313" key="3">
    <source>
        <dbReference type="EMBL" id="ADE10105.1"/>
    </source>
</evidence>
<evidence type="ECO:0000256" key="2">
    <source>
        <dbReference type="SAM" id="SignalP"/>
    </source>
</evidence>
<feature type="region of interest" description="Disordered" evidence="1">
    <location>
        <begin position="35"/>
        <end position="120"/>
    </location>
</feature>
<evidence type="ECO:0000256" key="1">
    <source>
        <dbReference type="SAM" id="MobiDB-lite"/>
    </source>
</evidence>
<feature type="compositionally biased region" description="Acidic residues" evidence="1">
    <location>
        <begin position="35"/>
        <end position="49"/>
    </location>
</feature>
<feature type="chain" id="PRO_5003074148" evidence="2">
    <location>
        <begin position="23"/>
        <end position="120"/>
    </location>
</feature>
<sequence>MHAFFCAVSFVLVYFLYPETRGVPLEEMDKLFGDEIVDDDDDDNSDADEASLLSETSSLVGSRRRSRSTGSSLPTSRKSSPAPRTRNSRDEGLISRMTGGLLRRGNNGPDRTSYRALSGQ</sequence>
<dbReference type="EMBL" id="GU723660">
    <property type="protein sequence ID" value="ADE10105.1"/>
    <property type="molecule type" value="mRNA"/>
</dbReference>
<dbReference type="Gene3D" id="1.20.1250.20">
    <property type="entry name" value="MFS general substrate transporter like domains"/>
    <property type="match status" value="1"/>
</dbReference>
<keyword evidence="3" id="KW-0813">Transport</keyword>
<dbReference type="InterPro" id="IPR036259">
    <property type="entry name" value="MFS_trans_sf"/>
</dbReference>
<proteinExistence type="evidence at transcript level"/>
<name>D5KY60_9TREE</name>
<feature type="signal peptide" evidence="2">
    <location>
        <begin position="1"/>
        <end position="22"/>
    </location>
</feature>
<keyword evidence="2" id="KW-0732">Signal</keyword>
<reference evidence="3" key="1">
    <citation type="submission" date="2010-02" db="EMBL/GenBank/DDBJ databases">
        <authorList>
            <person name="Xie B."/>
            <person name="Huang X."/>
            <person name="Deng Y."/>
        </authorList>
    </citation>
    <scope>NUCLEOTIDE SEQUENCE</scope>
</reference>
<feature type="compositionally biased region" description="Low complexity" evidence="1">
    <location>
        <begin position="68"/>
        <end position="77"/>
    </location>
</feature>
<protein>
    <submittedName>
        <fullName evidence="3">Sugar transporter</fullName>
    </submittedName>
</protein>
<dbReference type="AlphaFoldDB" id="D5KY60"/>